<dbReference type="RefSeq" id="WP_184436407.1">
    <property type="nucleotide sequence ID" value="NZ_JACIGI010000026.1"/>
</dbReference>
<sequence>MRRLPLVLAGLVLAGPAAAHTGVGAAAGLSHGFMHPIGGLDHVLAMVAVGLFAAVLGGRSLWLVPAAFVAMMAVGGAAGVAGIAVPYVELGIALSVVVVGALVAFGRSLPVAVAAAVVGLFAIFHGHAHGTEMPVAMSGLTYGLGFMGATALLHAAGILAGLGLGRLSEAHGLKAVRAGGALTALAGVGILTGAL</sequence>
<dbReference type="PIRSF" id="PIRSF016919">
    <property type="entry name" value="HupE_UreJ"/>
    <property type="match status" value="1"/>
</dbReference>
<keyword evidence="4" id="KW-1185">Reference proteome</keyword>
<organism evidence="3 4">
    <name type="scientific">Roseospira goensis</name>
    <dbReference type="NCBI Taxonomy" id="391922"/>
    <lineage>
        <taxon>Bacteria</taxon>
        <taxon>Pseudomonadati</taxon>
        <taxon>Pseudomonadota</taxon>
        <taxon>Alphaproteobacteria</taxon>
        <taxon>Rhodospirillales</taxon>
        <taxon>Rhodospirillaceae</taxon>
        <taxon>Roseospira</taxon>
    </lineage>
</organism>
<name>A0A7W6WM18_9PROT</name>
<dbReference type="AlphaFoldDB" id="A0A7W6WM18"/>
<evidence type="ECO:0000313" key="3">
    <source>
        <dbReference type="EMBL" id="MBB4287042.1"/>
    </source>
</evidence>
<dbReference type="EMBL" id="JACIGI010000026">
    <property type="protein sequence ID" value="MBB4287042.1"/>
    <property type="molecule type" value="Genomic_DNA"/>
</dbReference>
<feature type="signal peptide" evidence="2">
    <location>
        <begin position="1"/>
        <end position="19"/>
    </location>
</feature>
<evidence type="ECO:0000256" key="1">
    <source>
        <dbReference type="SAM" id="Phobius"/>
    </source>
</evidence>
<keyword evidence="1" id="KW-0472">Membrane</keyword>
<gene>
    <name evidence="3" type="ORF">GGD88_002786</name>
</gene>
<feature type="transmembrane region" description="Helical" evidence="1">
    <location>
        <begin position="176"/>
        <end position="194"/>
    </location>
</feature>
<protein>
    <submittedName>
        <fullName evidence="3">Urease accessory protein</fullName>
    </submittedName>
</protein>
<reference evidence="3 4" key="1">
    <citation type="submission" date="2020-08" db="EMBL/GenBank/DDBJ databases">
        <title>Genome sequencing of Purple Non-Sulfur Bacteria from various extreme environments.</title>
        <authorList>
            <person name="Mayer M."/>
        </authorList>
    </citation>
    <scope>NUCLEOTIDE SEQUENCE [LARGE SCALE GENOMIC DNA]</scope>
    <source>
        <strain evidence="3 4">JA135</strain>
    </source>
</reference>
<feature type="transmembrane region" description="Helical" evidence="1">
    <location>
        <begin position="111"/>
        <end position="128"/>
    </location>
</feature>
<keyword evidence="1" id="KW-1133">Transmembrane helix</keyword>
<dbReference type="Pfam" id="PF04955">
    <property type="entry name" value="HupE_UreJ"/>
    <property type="match status" value="1"/>
</dbReference>
<dbReference type="Proteomes" id="UP000555728">
    <property type="component" value="Unassembled WGS sequence"/>
</dbReference>
<feature type="transmembrane region" description="Helical" evidence="1">
    <location>
        <begin position="35"/>
        <end position="56"/>
    </location>
</feature>
<feature type="transmembrane region" description="Helical" evidence="1">
    <location>
        <begin position="140"/>
        <end position="164"/>
    </location>
</feature>
<feature type="transmembrane region" description="Helical" evidence="1">
    <location>
        <begin position="90"/>
        <end position="106"/>
    </location>
</feature>
<feature type="transmembrane region" description="Helical" evidence="1">
    <location>
        <begin position="63"/>
        <end position="84"/>
    </location>
</feature>
<evidence type="ECO:0000256" key="2">
    <source>
        <dbReference type="SAM" id="SignalP"/>
    </source>
</evidence>
<feature type="chain" id="PRO_5030694826" evidence="2">
    <location>
        <begin position="20"/>
        <end position="195"/>
    </location>
</feature>
<evidence type="ECO:0000313" key="4">
    <source>
        <dbReference type="Proteomes" id="UP000555728"/>
    </source>
</evidence>
<keyword evidence="2" id="KW-0732">Signal</keyword>
<keyword evidence="1" id="KW-0812">Transmembrane</keyword>
<proteinExistence type="predicted"/>
<dbReference type="InterPro" id="IPR007038">
    <property type="entry name" value="HupE_UreJ"/>
</dbReference>
<accession>A0A7W6WM18</accession>
<comment type="caution">
    <text evidence="3">The sequence shown here is derived from an EMBL/GenBank/DDBJ whole genome shotgun (WGS) entry which is preliminary data.</text>
</comment>